<feature type="region of interest" description="Disordered" evidence="1">
    <location>
        <begin position="475"/>
        <end position="545"/>
    </location>
</feature>
<name>A0A9P6HC81_9AGAM</name>
<organism evidence="2 3">
    <name type="scientific">Thelephora terrestris</name>
    <dbReference type="NCBI Taxonomy" id="56493"/>
    <lineage>
        <taxon>Eukaryota</taxon>
        <taxon>Fungi</taxon>
        <taxon>Dikarya</taxon>
        <taxon>Basidiomycota</taxon>
        <taxon>Agaricomycotina</taxon>
        <taxon>Agaricomycetes</taxon>
        <taxon>Thelephorales</taxon>
        <taxon>Thelephoraceae</taxon>
        <taxon>Thelephora</taxon>
    </lineage>
</organism>
<dbReference type="AlphaFoldDB" id="A0A9P6HC81"/>
<evidence type="ECO:0000256" key="1">
    <source>
        <dbReference type="SAM" id="MobiDB-lite"/>
    </source>
</evidence>
<proteinExistence type="predicted"/>
<feature type="compositionally biased region" description="Low complexity" evidence="1">
    <location>
        <begin position="480"/>
        <end position="496"/>
    </location>
</feature>
<reference evidence="2" key="2">
    <citation type="submission" date="2020-11" db="EMBL/GenBank/DDBJ databases">
        <authorList>
            <consortium name="DOE Joint Genome Institute"/>
            <person name="Kuo A."/>
            <person name="Miyauchi S."/>
            <person name="Kiss E."/>
            <person name="Drula E."/>
            <person name="Kohler A."/>
            <person name="Sanchez-Garcia M."/>
            <person name="Andreopoulos B."/>
            <person name="Barry K.W."/>
            <person name="Bonito G."/>
            <person name="Buee M."/>
            <person name="Carver A."/>
            <person name="Chen C."/>
            <person name="Cichocki N."/>
            <person name="Clum A."/>
            <person name="Culley D."/>
            <person name="Crous P.W."/>
            <person name="Fauchery L."/>
            <person name="Girlanda M."/>
            <person name="Hayes R."/>
            <person name="Keri Z."/>
            <person name="Labutti K."/>
            <person name="Lipzen A."/>
            <person name="Lombard V."/>
            <person name="Magnuson J."/>
            <person name="Maillard F."/>
            <person name="Morin E."/>
            <person name="Murat C."/>
            <person name="Nolan M."/>
            <person name="Ohm R."/>
            <person name="Pangilinan J."/>
            <person name="Pereira M."/>
            <person name="Perotto S."/>
            <person name="Peter M."/>
            <person name="Riley R."/>
            <person name="Sitrit Y."/>
            <person name="Stielow B."/>
            <person name="Szollosi G."/>
            <person name="Zifcakova L."/>
            <person name="Stursova M."/>
            <person name="Spatafora J.W."/>
            <person name="Tedersoo L."/>
            <person name="Vaario L.-M."/>
            <person name="Yamada A."/>
            <person name="Yan M."/>
            <person name="Wang P."/>
            <person name="Xu J."/>
            <person name="Bruns T."/>
            <person name="Baldrian P."/>
            <person name="Vilgalys R."/>
            <person name="Henrissat B."/>
            <person name="Grigoriev I.V."/>
            <person name="Hibbett D."/>
            <person name="Nagy L.G."/>
            <person name="Martin F.M."/>
        </authorList>
    </citation>
    <scope>NUCLEOTIDE SEQUENCE</scope>
    <source>
        <strain evidence="2">UH-Tt-Lm1</strain>
    </source>
</reference>
<feature type="region of interest" description="Disordered" evidence="1">
    <location>
        <begin position="24"/>
        <end position="53"/>
    </location>
</feature>
<feature type="compositionally biased region" description="Basic and acidic residues" evidence="1">
    <location>
        <begin position="515"/>
        <end position="530"/>
    </location>
</feature>
<dbReference type="Proteomes" id="UP000736335">
    <property type="component" value="Unassembled WGS sequence"/>
</dbReference>
<gene>
    <name evidence="2" type="ORF">BJ322DRAFT_892563</name>
</gene>
<protein>
    <submittedName>
        <fullName evidence="2">Uncharacterized protein</fullName>
    </submittedName>
</protein>
<sequence>MSVSCTNAAASDVSSTPALLLSNRFQPLDNLPQDEEATTPNSKFHAQGVYKPPHMRTPSEPMASITGLELTADGVFTARQRHGSNLESEENVPFRSRTSSTSSATAPVFGFGEMKKMIRDQVVAAHKAAAELEMAEKEFLKEEDRYEYGIRMLRRAGYAEDEIRTAVGWPITSPSRPQSVKPVDADTVAKGLASVNLGSKQELKRQAKTHEKKGVQETGEDLANRTPIPGGPMYSSANRLGDVYQTGKYGRSSPDTTPAKDTQRDTMLQATSWNEQVQTHPGITRLHGPVSSGAFQAPDQIYQTAPAKRFGSSIDSLPPRFRRQQTLHQPAPLNYQNFTQSGPKDTIPVGHPVPWPPVLPQTTIPNNNVRSQSNPPPPRPYFYEVDLVFDFEGVALSSDCNRDVFVKTYWKANGFSPSQAAWAAWASVVERIEKAKRAQQYEYQKAVEQETKERYGTGSRLAKWTSNLTDDLSGLEQGYSSSSSDTSTKVASSRSSEGGEEGRMAVSLVGSNARRKVETLRGQKPWKDVTDQTWAFGEPPRSDDSQQYMTHALQQSGWQVRGPRLE</sequence>
<accession>A0A9P6HC81</accession>
<evidence type="ECO:0000313" key="3">
    <source>
        <dbReference type="Proteomes" id="UP000736335"/>
    </source>
</evidence>
<keyword evidence="3" id="KW-1185">Reference proteome</keyword>
<dbReference type="EMBL" id="WIUZ02000009">
    <property type="protein sequence ID" value="KAF9784067.1"/>
    <property type="molecule type" value="Genomic_DNA"/>
</dbReference>
<feature type="compositionally biased region" description="Basic and acidic residues" evidence="1">
    <location>
        <begin position="201"/>
        <end position="215"/>
    </location>
</feature>
<reference evidence="2" key="1">
    <citation type="journal article" date="2020" name="Nat. Commun.">
        <title>Large-scale genome sequencing of mycorrhizal fungi provides insights into the early evolution of symbiotic traits.</title>
        <authorList>
            <person name="Miyauchi S."/>
            <person name="Kiss E."/>
            <person name="Kuo A."/>
            <person name="Drula E."/>
            <person name="Kohler A."/>
            <person name="Sanchez-Garcia M."/>
            <person name="Morin E."/>
            <person name="Andreopoulos B."/>
            <person name="Barry K.W."/>
            <person name="Bonito G."/>
            <person name="Buee M."/>
            <person name="Carver A."/>
            <person name="Chen C."/>
            <person name="Cichocki N."/>
            <person name="Clum A."/>
            <person name="Culley D."/>
            <person name="Crous P.W."/>
            <person name="Fauchery L."/>
            <person name="Girlanda M."/>
            <person name="Hayes R.D."/>
            <person name="Keri Z."/>
            <person name="LaButti K."/>
            <person name="Lipzen A."/>
            <person name="Lombard V."/>
            <person name="Magnuson J."/>
            <person name="Maillard F."/>
            <person name="Murat C."/>
            <person name="Nolan M."/>
            <person name="Ohm R.A."/>
            <person name="Pangilinan J."/>
            <person name="Pereira M.F."/>
            <person name="Perotto S."/>
            <person name="Peter M."/>
            <person name="Pfister S."/>
            <person name="Riley R."/>
            <person name="Sitrit Y."/>
            <person name="Stielow J.B."/>
            <person name="Szollosi G."/>
            <person name="Zifcakova L."/>
            <person name="Stursova M."/>
            <person name="Spatafora J.W."/>
            <person name="Tedersoo L."/>
            <person name="Vaario L.M."/>
            <person name="Yamada A."/>
            <person name="Yan M."/>
            <person name="Wang P."/>
            <person name="Xu J."/>
            <person name="Bruns T."/>
            <person name="Baldrian P."/>
            <person name="Vilgalys R."/>
            <person name="Dunand C."/>
            <person name="Henrissat B."/>
            <person name="Grigoriev I.V."/>
            <person name="Hibbett D."/>
            <person name="Nagy L.G."/>
            <person name="Martin F.M."/>
        </authorList>
    </citation>
    <scope>NUCLEOTIDE SEQUENCE</scope>
    <source>
        <strain evidence="2">UH-Tt-Lm1</strain>
    </source>
</reference>
<comment type="caution">
    <text evidence="2">The sequence shown here is derived from an EMBL/GenBank/DDBJ whole genome shotgun (WGS) entry which is preliminary data.</text>
</comment>
<dbReference type="OrthoDB" id="10524065at2759"/>
<evidence type="ECO:0000313" key="2">
    <source>
        <dbReference type="EMBL" id="KAF9784067.1"/>
    </source>
</evidence>
<feature type="region of interest" description="Disordered" evidence="1">
    <location>
        <begin position="196"/>
        <end position="239"/>
    </location>
</feature>